<evidence type="ECO:0000256" key="1">
    <source>
        <dbReference type="SAM" id="MobiDB-lite"/>
    </source>
</evidence>
<dbReference type="EnsemblPlants" id="OMERI07G06470.1">
    <property type="protein sequence ID" value="OMERI07G06470.1"/>
    <property type="gene ID" value="OMERI07G06470"/>
</dbReference>
<organism evidence="2">
    <name type="scientific">Oryza meridionalis</name>
    <dbReference type="NCBI Taxonomy" id="40149"/>
    <lineage>
        <taxon>Eukaryota</taxon>
        <taxon>Viridiplantae</taxon>
        <taxon>Streptophyta</taxon>
        <taxon>Embryophyta</taxon>
        <taxon>Tracheophyta</taxon>
        <taxon>Spermatophyta</taxon>
        <taxon>Magnoliopsida</taxon>
        <taxon>Liliopsida</taxon>
        <taxon>Poales</taxon>
        <taxon>Poaceae</taxon>
        <taxon>BOP clade</taxon>
        <taxon>Oryzoideae</taxon>
        <taxon>Oryzeae</taxon>
        <taxon>Oryzinae</taxon>
        <taxon>Oryza</taxon>
    </lineage>
</organism>
<dbReference type="PANTHER" id="PTHR47389:SF8">
    <property type="entry name" value="EXPRESSED PROTEIN"/>
    <property type="match status" value="1"/>
</dbReference>
<dbReference type="STRING" id="40149.A0A0E0E9A4"/>
<dbReference type="Gene3D" id="2.40.10.120">
    <property type="match status" value="1"/>
</dbReference>
<feature type="region of interest" description="Disordered" evidence="1">
    <location>
        <begin position="275"/>
        <end position="316"/>
    </location>
</feature>
<feature type="compositionally biased region" description="Basic residues" evidence="1">
    <location>
        <begin position="54"/>
        <end position="67"/>
    </location>
</feature>
<evidence type="ECO:0008006" key="4">
    <source>
        <dbReference type="Google" id="ProtNLM"/>
    </source>
</evidence>
<dbReference type="HOGENOM" id="CLU_309383_0_0_1"/>
<evidence type="ECO:0000313" key="2">
    <source>
        <dbReference type="EnsemblPlants" id="OMERI07G06470.1"/>
    </source>
</evidence>
<feature type="compositionally biased region" description="Polar residues" evidence="1">
    <location>
        <begin position="174"/>
        <end position="185"/>
    </location>
</feature>
<feature type="compositionally biased region" description="Pro residues" evidence="1">
    <location>
        <begin position="99"/>
        <end position="110"/>
    </location>
</feature>
<keyword evidence="3" id="KW-1185">Reference proteome</keyword>
<dbReference type="Pfam" id="PF13365">
    <property type="entry name" value="Trypsin_2"/>
    <property type="match status" value="1"/>
</dbReference>
<dbReference type="AlphaFoldDB" id="A0A0E0E9A4"/>
<feature type="compositionally biased region" description="Pro residues" evidence="1">
    <location>
        <begin position="275"/>
        <end position="285"/>
    </location>
</feature>
<accession>A0A0E0E9A4</accession>
<reference evidence="2" key="1">
    <citation type="submission" date="2015-04" db="UniProtKB">
        <authorList>
            <consortium name="EnsemblPlants"/>
        </authorList>
    </citation>
    <scope>IDENTIFICATION</scope>
</reference>
<feature type="compositionally biased region" description="Low complexity" evidence="1">
    <location>
        <begin position="85"/>
        <end position="98"/>
    </location>
</feature>
<protein>
    <recommendedName>
        <fullName evidence="4">PDZ domain-containing protein</fullName>
    </recommendedName>
</protein>
<proteinExistence type="predicted"/>
<feature type="compositionally biased region" description="Basic and acidic residues" evidence="1">
    <location>
        <begin position="36"/>
        <end position="53"/>
    </location>
</feature>
<reference evidence="2" key="2">
    <citation type="submission" date="2018-05" db="EMBL/GenBank/DDBJ databases">
        <title>OmerRS3 (Oryza meridionalis Reference Sequence Version 3).</title>
        <authorList>
            <person name="Zhang J."/>
            <person name="Kudrna D."/>
            <person name="Lee S."/>
            <person name="Talag J."/>
            <person name="Welchert J."/>
            <person name="Wing R.A."/>
        </authorList>
    </citation>
    <scope>NUCLEOTIDE SEQUENCE [LARGE SCALE GENOMIC DNA]</scope>
    <source>
        <strain evidence="2">cv. OR44</strain>
    </source>
</reference>
<dbReference type="InterPro" id="IPR009003">
    <property type="entry name" value="Peptidase_S1_PA"/>
</dbReference>
<feature type="compositionally biased region" description="Low complexity" evidence="1">
    <location>
        <begin position="1"/>
        <end position="20"/>
    </location>
</feature>
<dbReference type="PANTHER" id="PTHR47389">
    <property type="entry name" value="OS09G0436400 PROTEIN"/>
    <property type="match status" value="1"/>
</dbReference>
<dbReference type="eggNOG" id="ENOG502R43Q">
    <property type="taxonomic scope" value="Eukaryota"/>
</dbReference>
<name>A0A0E0E9A4_9ORYZ</name>
<evidence type="ECO:0000313" key="3">
    <source>
        <dbReference type="Proteomes" id="UP000008021"/>
    </source>
</evidence>
<feature type="region of interest" description="Disordered" evidence="1">
    <location>
        <begin position="163"/>
        <end position="195"/>
    </location>
</feature>
<sequence length="1038" mass="114540">MSSPSRSSVPLPLPDPSSRSETSAGGTSPRIGSVRSEGDAAPHRSEEKSEKQRPGRRKRKRGKRGPRRPTIALLTEEAKQRLLRVVTPTSPGTTVSPFAPAPRRPQYPPFPEDGNVEDVRKWNDECHEVSKIIKKIEKDFANPQFGCQGLGMGQPMGWFSPEQWAQASPRKAQLESNKTNSSSIERATAGEHERRRVASAAGRTAARPAWLLSHHFLPPNSTMSDQECMEANHRLEEKIDMILEKLNEVEANSSKFFKEMSASIKATVAVLKAAPYPPPQDPPSSTPTTCSTMCSNNDHPRATSSSSHIDKETAPTGCEDKVHDPCIVTKDFLEVTSTMCLMKCSSTDTKPDLTLVAVVMCATTATTSTELVVAEDTTGVAYIDTPDYSKMMHAKCSTAGLDVDGGTDQAVVVTDTKPDLTLVAVVMCATTATTSTELVVAEDTTGVAYIDTPDYSKMMHAKCSTAGLDVDGGTDQAVVVFPIIKSVSKVVPISVKPLGIFSLRLIANLKQDRPTPTKCSMKSPLHRIKVLLIVYDLYHNPWPPSICNEVTRGWDLQPMAGLEFKFYWARVHFISPWPPPTQISSLPCEPFDFGAQIIGTVILTNEMVELKPWSPPVQSKFSIVLTMDRLHIGWNLVNTDSKNVWGETMKLVPKRDKDIPIKTEPKDLYTTEAIQSSRDKVVVLHAARAIVSISHIMDDGQRQPQCTGIIIKQWSDDTGHHHATIVTYSRIVCEAGRKRDPLPKLSVCLPNKKTVLDAELIYFNDHYDIALLHINLEVTMELPSFGRGPEYGQEVFVLARDGEASLRARRGDIQWLEESDILGRDHYMFLSCDIPEGGNGGMVIDNDGVVRGMAIYCSPYPAVTSISTIVKCIDMFMQFNQVAHPLFGIGVRTIALLDVQLQEDISDFSIKGGFLVDRVYNPVAEDLGIKRGNVITSINGKGALTLPELEDYLLSLGWDYLEDKLNCIKDIKLRVCDLKSGVEIDVTLPVRFYDKSERSSLDVLLVFCHAADTSCKVVEIVVDLSFGLSIKRYNLVTQ</sequence>
<dbReference type="SUPFAM" id="SSF50494">
    <property type="entry name" value="Trypsin-like serine proteases"/>
    <property type="match status" value="1"/>
</dbReference>
<dbReference type="Gramene" id="OMERI07G06470.1">
    <property type="protein sequence ID" value="OMERI07G06470.1"/>
    <property type="gene ID" value="OMERI07G06470"/>
</dbReference>
<dbReference type="Proteomes" id="UP000008021">
    <property type="component" value="Chromosome 7"/>
</dbReference>
<feature type="region of interest" description="Disordered" evidence="1">
    <location>
        <begin position="1"/>
        <end position="110"/>
    </location>
</feature>
<feature type="compositionally biased region" description="Low complexity" evidence="1">
    <location>
        <begin position="286"/>
        <end position="295"/>
    </location>
</feature>